<comment type="caution">
    <text evidence="1">The sequence shown here is derived from an EMBL/GenBank/DDBJ whole genome shotgun (WGS) entry which is preliminary data.</text>
</comment>
<name>A0ABQ9E693_TEGGR</name>
<evidence type="ECO:0000313" key="1">
    <source>
        <dbReference type="EMBL" id="KAJ8299067.1"/>
    </source>
</evidence>
<sequence>MLQQIIAIYPYYRSGYCLYIINCNGVNASEVIRGLTQLEPKFSEPLPEPCVVIVYGKFPSILQINEARSILMTQ</sequence>
<dbReference type="Proteomes" id="UP001217089">
    <property type="component" value="Unassembled WGS sequence"/>
</dbReference>
<dbReference type="EMBL" id="JARBDR010000921">
    <property type="protein sequence ID" value="KAJ8299067.1"/>
    <property type="molecule type" value="Genomic_DNA"/>
</dbReference>
<gene>
    <name evidence="1" type="ORF">KUTeg_023127</name>
</gene>
<accession>A0ABQ9E693</accession>
<evidence type="ECO:0000313" key="2">
    <source>
        <dbReference type="Proteomes" id="UP001217089"/>
    </source>
</evidence>
<reference evidence="1 2" key="1">
    <citation type="submission" date="2022-12" db="EMBL/GenBank/DDBJ databases">
        <title>Chromosome-level genome of Tegillarca granosa.</title>
        <authorList>
            <person name="Kim J."/>
        </authorList>
    </citation>
    <scope>NUCLEOTIDE SEQUENCE [LARGE SCALE GENOMIC DNA]</scope>
    <source>
        <strain evidence="1">Teg-2019</strain>
        <tissue evidence="1">Adductor muscle</tissue>
    </source>
</reference>
<protein>
    <submittedName>
        <fullName evidence="1">Uncharacterized protein</fullName>
    </submittedName>
</protein>
<organism evidence="1 2">
    <name type="scientific">Tegillarca granosa</name>
    <name type="common">Malaysian cockle</name>
    <name type="synonym">Anadara granosa</name>
    <dbReference type="NCBI Taxonomy" id="220873"/>
    <lineage>
        <taxon>Eukaryota</taxon>
        <taxon>Metazoa</taxon>
        <taxon>Spiralia</taxon>
        <taxon>Lophotrochozoa</taxon>
        <taxon>Mollusca</taxon>
        <taxon>Bivalvia</taxon>
        <taxon>Autobranchia</taxon>
        <taxon>Pteriomorphia</taxon>
        <taxon>Arcoida</taxon>
        <taxon>Arcoidea</taxon>
        <taxon>Arcidae</taxon>
        <taxon>Tegillarca</taxon>
    </lineage>
</organism>
<keyword evidence="2" id="KW-1185">Reference proteome</keyword>
<proteinExistence type="predicted"/>